<dbReference type="EMBL" id="CABFMQ020000078">
    <property type="protein sequence ID" value="VTZ50231.1"/>
    <property type="molecule type" value="Genomic_DNA"/>
</dbReference>
<evidence type="ECO:0000313" key="1">
    <source>
        <dbReference type="EMBL" id="VTZ50231.1"/>
    </source>
</evidence>
<dbReference type="Proteomes" id="UP000485880">
    <property type="component" value="Unassembled WGS sequence"/>
</dbReference>
<protein>
    <submittedName>
        <fullName evidence="1">Uncharacterized protein</fullName>
    </submittedName>
</protein>
<comment type="caution">
    <text evidence="1">The sequence shown here is derived from an EMBL/GenBank/DDBJ whole genome shotgun (WGS) entry which is preliminary data.</text>
</comment>
<accession>A0A8B6M5E3</accession>
<keyword evidence="2" id="KW-1185">Reference proteome</keyword>
<name>A0A8B6M5E3_METTU</name>
<organism evidence="1 2">
    <name type="scientific">Methylocella tundrae</name>
    <dbReference type="NCBI Taxonomy" id="227605"/>
    <lineage>
        <taxon>Bacteria</taxon>
        <taxon>Pseudomonadati</taxon>
        <taxon>Pseudomonadota</taxon>
        <taxon>Alphaproteobacteria</taxon>
        <taxon>Hyphomicrobiales</taxon>
        <taxon>Beijerinckiaceae</taxon>
        <taxon>Methylocella</taxon>
    </lineage>
</organism>
<reference evidence="1 2" key="1">
    <citation type="submission" date="2019-05" db="EMBL/GenBank/DDBJ databases">
        <authorList>
            <person name="Farhan Ul Haque M."/>
        </authorList>
    </citation>
    <scope>NUCLEOTIDE SEQUENCE [LARGE SCALE GENOMIC DNA]</scope>
    <source>
        <strain evidence="1">2</strain>
    </source>
</reference>
<proteinExistence type="predicted"/>
<evidence type="ECO:0000313" key="2">
    <source>
        <dbReference type="Proteomes" id="UP000485880"/>
    </source>
</evidence>
<gene>
    <name evidence="1" type="ORF">MPC4_210038</name>
</gene>
<dbReference type="AlphaFoldDB" id="A0A8B6M5E3"/>
<sequence>MPLFFRRFYVTRAAAARKARRRSAEDFIAASASAPAWIDHAPDMLVFNAGSFWQSEPLFHEETVGH</sequence>